<dbReference type="PANTHER" id="PTHR43651:SF2">
    <property type="entry name" value="1,4-ALPHA-GLUCAN-BRANCHING ENZYME, CHLOROPLASTIC_AMYLOPLASTIC"/>
    <property type="match status" value="1"/>
</dbReference>
<accession>A0A699ZXS4</accession>
<dbReference type="Proteomes" id="UP000485058">
    <property type="component" value="Unassembled WGS sequence"/>
</dbReference>
<gene>
    <name evidence="2" type="ORF">HaLaN_21124</name>
</gene>
<dbReference type="Gene3D" id="3.20.20.80">
    <property type="entry name" value="Glycosidases"/>
    <property type="match status" value="1"/>
</dbReference>
<evidence type="ECO:0000313" key="3">
    <source>
        <dbReference type="Proteomes" id="UP000485058"/>
    </source>
</evidence>
<feature type="non-terminal residue" evidence="2">
    <location>
        <position position="1"/>
    </location>
</feature>
<dbReference type="InterPro" id="IPR017853">
    <property type="entry name" value="GH"/>
</dbReference>
<dbReference type="SUPFAM" id="SSF51445">
    <property type="entry name" value="(Trans)glycosidases"/>
    <property type="match status" value="1"/>
</dbReference>
<reference evidence="2 3" key="1">
    <citation type="submission" date="2020-02" db="EMBL/GenBank/DDBJ databases">
        <title>Draft genome sequence of Haematococcus lacustris strain NIES-144.</title>
        <authorList>
            <person name="Morimoto D."/>
            <person name="Nakagawa S."/>
            <person name="Yoshida T."/>
            <person name="Sawayama S."/>
        </authorList>
    </citation>
    <scope>NUCLEOTIDE SEQUENCE [LARGE SCALE GENOMIC DNA]</scope>
    <source>
        <strain evidence="2 3">NIES-144</strain>
    </source>
</reference>
<evidence type="ECO:0000259" key="1">
    <source>
        <dbReference type="Pfam" id="PF02806"/>
    </source>
</evidence>
<dbReference type="SUPFAM" id="SSF51011">
    <property type="entry name" value="Glycosyl hydrolase domain"/>
    <property type="match status" value="1"/>
</dbReference>
<name>A0A699ZXS4_HAELA</name>
<feature type="domain" description="Alpha-amylase/branching enzyme C-terminal all beta" evidence="1">
    <location>
        <begin position="197"/>
        <end position="231"/>
    </location>
</feature>
<dbReference type="Gene3D" id="2.60.40.1180">
    <property type="entry name" value="Golgi alpha-mannosidase II"/>
    <property type="match status" value="1"/>
</dbReference>
<keyword evidence="3" id="KW-1185">Reference proteome</keyword>
<evidence type="ECO:0000313" key="2">
    <source>
        <dbReference type="EMBL" id="GFH23504.1"/>
    </source>
</evidence>
<dbReference type="PANTHER" id="PTHR43651">
    <property type="entry name" value="1,4-ALPHA-GLUCAN-BRANCHING ENZYME"/>
    <property type="match status" value="1"/>
</dbReference>
<dbReference type="InterPro" id="IPR006048">
    <property type="entry name" value="A-amylase/branching_C"/>
</dbReference>
<dbReference type="InterPro" id="IPR013780">
    <property type="entry name" value="Glyco_hydro_b"/>
</dbReference>
<dbReference type="GO" id="GO:0005975">
    <property type="term" value="P:carbohydrate metabolic process"/>
    <property type="evidence" value="ECO:0007669"/>
    <property type="project" value="InterPro"/>
</dbReference>
<feature type="non-terminal residue" evidence="2">
    <location>
        <position position="270"/>
    </location>
</feature>
<dbReference type="GO" id="GO:0043169">
    <property type="term" value="F:cation binding"/>
    <property type="evidence" value="ECO:0007669"/>
    <property type="project" value="InterPro"/>
</dbReference>
<dbReference type="GO" id="GO:0005737">
    <property type="term" value="C:cytoplasm"/>
    <property type="evidence" value="ECO:0007669"/>
    <property type="project" value="TreeGrafter"/>
</dbReference>
<sequence>AIVIAEDVSGMPSLCRPVQEGGLGFDYRLGMAIPDKWIDLLKNKRDEQWSMLEIVSALCNRRYSELTVGYAESHDQALVGDKTIAFRLMDAAMYEGMSTLTPATPVIERGISLHKVIRAVTIVLGGEAWLCFMGNEFGHPEWIDFPREGNDWSHKYCRRQWSLATQDHLRYRQLGDFDRALMELDDKFDFLTSAHQWVTHMDEEEQVLVAERGPLLFVFNFSPFNTYEGYRDQSMLVLSPTRSVVAYYRTEDYPEMAAAQDLERAEQGAR</sequence>
<organism evidence="2 3">
    <name type="scientific">Haematococcus lacustris</name>
    <name type="common">Green alga</name>
    <name type="synonym">Haematococcus pluvialis</name>
    <dbReference type="NCBI Taxonomy" id="44745"/>
    <lineage>
        <taxon>Eukaryota</taxon>
        <taxon>Viridiplantae</taxon>
        <taxon>Chlorophyta</taxon>
        <taxon>core chlorophytes</taxon>
        <taxon>Chlorophyceae</taxon>
        <taxon>CS clade</taxon>
        <taxon>Chlamydomonadales</taxon>
        <taxon>Haematococcaceae</taxon>
        <taxon>Haematococcus</taxon>
    </lineage>
</organism>
<comment type="caution">
    <text evidence="2">The sequence shown here is derived from an EMBL/GenBank/DDBJ whole genome shotgun (WGS) entry which is preliminary data.</text>
</comment>
<dbReference type="Pfam" id="PF02806">
    <property type="entry name" value="Alpha-amylase_C"/>
    <property type="match status" value="1"/>
</dbReference>
<dbReference type="GO" id="GO:0003844">
    <property type="term" value="F:1,4-alpha-glucan branching enzyme activity"/>
    <property type="evidence" value="ECO:0007669"/>
    <property type="project" value="TreeGrafter"/>
</dbReference>
<protein>
    <submittedName>
        <fullName evidence="2">Aamy domain-containing protein</fullName>
    </submittedName>
</protein>
<dbReference type="EMBL" id="BLLF01002288">
    <property type="protein sequence ID" value="GFH23504.1"/>
    <property type="molecule type" value="Genomic_DNA"/>
</dbReference>
<dbReference type="AlphaFoldDB" id="A0A699ZXS4"/>
<proteinExistence type="predicted"/>